<evidence type="ECO:0000313" key="2">
    <source>
        <dbReference type="EMBL" id="MDO7787999.1"/>
    </source>
</evidence>
<gene>
    <name evidence="2" type="ORF">P6N53_12275</name>
</gene>
<dbReference type="RefSeq" id="WP_304543526.1">
    <property type="nucleotide sequence ID" value="NZ_JARPTC010000018.1"/>
</dbReference>
<protein>
    <submittedName>
        <fullName evidence="2">Uncharacterized protein</fullName>
    </submittedName>
</protein>
<evidence type="ECO:0000313" key="3">
    <source>
        <dbReference type="Proteomes" id="UP001172911"/>
    </source>
</evidence>
<name>A0AAW7ZE01_9FIRM</name>
<dbReference type="EMBL" id="JARPTC010000018">
    <property type="protein sequence ID" value="MDO7787999.1"/>
    <property type="molecule type" value="Genomic_DNA"/>
</dbReference>
<organism evidence="2 3">
    <name type="scientific">Desulforamulus aquiferis</name>
    <dbReference type="NCBI Taxonomy" id="1397668"/>
    <lineage>
        <taxon>Bacteria</taxon>
        <taxon>Bacillati</taxon>
        <taxon>Bacillota</taxon>
        <taxon>Clostridia</taxon>
        <taxon>Eubacteriales</taxon>
        <taxon>Peptococcaceae</taxon>
        <taxon>Desulforamulus</taxon>
    </lineage>
</organism>
<dbReference type="Proteomes" id="UP001172911">
    <property type="component" value="Unassembled WGS sequence"/>
</dbReference>
<dbReference type="AlphaFoldDB" id="A0AAW7ZE01"/>
<accession>A0AAW7ZE01</accession>
<proteinExistence type="predicted"/>
<comment type="caution">
    <text evidence="2">The sequence shown here is derived from an EMBL/GenBank/DDBJ whole genome shotgun (WGS) entry which is preliminary data.</text>
</comment>
<sequence length="48" mass="5694">MKKNIDNKENLTRKEALNEVRGEQEFIDHNKGPAKKDSKRNDWNDPQN</sequence>
<evidence type="ECO:0000256" key="1">
    <source>
        <dbReference type="SAM" id="MobiDB-lite"/>
    </source>
</evidence>
<keyword evidence="3" id="KW-1185">Reference proteome</keyword>
<reference evidence="2" key="1">
    <citation type="journal article" date="2023" name="J. Hazard. Mater.">
        <title>Anaerobic biodegradation of pyrene and benzo[a]pyrene by a new sulfate-reducing Desulforamulus aquiferis strain DSA.</title>
        <authorList>
            <person name="Zhang Z."/>
            <person name="Sun J."/>
            <person name="Gong X."/>
            <person name="Wang C."/>
            <person name="Wang H."/>
        </authorList>
    </citation>
    <scope>NUCLEOTIDE SEQUENCE</scope>
    <source>
        <strain evidence="2">DSA</strain>
    </source>
</reference>
<feature type="region of interest" description="Disordered" evidence="1">
    <location>
        <begin position="1"/>
        <end position="48"/>
    </location>
</feature>
<reference evidence="2" key="2">
    <citation type="submission" date="2023-03" db="EMBL/GenBank/DDBJ databases">
        <authorList>
            <person name="Zhang Z."/>
        </authorList>
    </citation>
    <scope>NUCLEOTIDE SEQUENCE</scope>
    <source>
        <strain evidence="2">DSA</strain>
    </source>
</reference>